<evidence type="ECO:0000313" key="7">
    <source>
        <dbReference type="EMBL" id="ORX70487.1"/>
    </source>
</evidence>
<proteinExistence type="inferred from homology"/>
<comment type="caution">
    <text evidence="7">The sequence shown here is derived from an EMBL/GenBank/DDBJ whole genome shotgun (WGS) entry which is preliminary data.</text>
</comment>
<dbReference type="GO" id="GO:0032021">
    <property type="term" value="C:NELF complex"/>
    <property type="evidence" value="ECO:0007669"/>
    <property type="project" value="TreeGrafter"/>
</dbReference>
<dbReference type="PANTHER" id="PTHR12144">
    <property type="entry name" value="NEGATIVE ELONGATION FACTOR D"/>
    <property type="match status" value="1"/>
</dbReference>
<evidence type="ECO:0000256" key="1">
    <source>
        <dbReference type="ARBA" id="ARBA00004123"/>
    </source>
</evidence>
<evidence type="ECO:0000256" key="6">
    <source>
        <dbReference type="ARBA" id="ARBA00023242"/>
    </source>
</evidence>
<dbReference type="AlphaFoldDB" id="A0A1Y1WAB5"/>
<dbReference type="PANTHER" id="PTHR12144:SF0">
    <property type="entry name" value="NEGATIVE ELONGATION FACTOR C_D"/>
    <property type="match status" value="1"/>
</dbReference>
<evidence type="ECO:0008006" key="9">
    <source>
        <dbReference type="Google" id="ProtNLM"/>
    </source>
</evidence>
<evidence type="ECO:0000256" key="3">
    <source>
        <dbReference type="ARBA" id="ARBA00022491"/>
    </source>
</evidence>
<dbReference type="GO" id="GO:0034244">
    <property type="term" value="P:negative regulation of transcription elongation by RNA polymerase II"/>
    <property type="evidence" value="ECO:0007669"/>
    <property type="project" value="TreeGrafter"/>
</dbReference>
<keyword evidence="3" id="KW-0678">Repressor</keyword>
<dbReference type="GO" id="GO:0003723">
    <property type="term" value="F:RNA binding"/>
    <property type="evidence" value="ECO:0007669"/>
    <property type="project" value="TreeGrafter"/>
</dbReference>
<dbReference type="Proteomes" id="UP000193922">
    <property type="component" value="Unassembled WGS sequence"/>
</dbReference>
<dbReference type="Pfam" id="PF04858">
    <property type="entry name" value="TH1"/>
    <property type="match status" value="1"/>
</dbReference>
<evidence type="ECO:0000313" key="8">
    <source>
        <dbReference type="Proteomes" id="UP000193922"/>
    </source>
</evidence>
<dbReference type="STRING" id="61395.A0A1Y1WAB5"/>
<evidence type="ECO:0000256" key="5">
    <source>
        <dbReference type="ARBA" id="ARBA00023163"/>
    </source>
</evidence>
<dbReference type="EMBL" id="MCFD01000005">
    <property type="protein sequence ID" value="ORX70487.1"/>
    <property type="molecule type" value="Genomic_DNA"/>
</dbReference>
<sequence>MSSMSSMDVDASISRAMNTVLTETERKQLAQEESKNEFSQQDAIMEPTTVAFVNQYLEAGGAPFNIMHLLMSSYEGLAAMANMVAHDILGTYGADEKTAILETLNSKIVESFDYQSADREFESSHPAARFWRKTIYRLSERYPKSTMLSASIQYIADQGYQAEMTSLNSASLHTHVFYSLLAECFEKVAPADDDIIKERLRELVKLVCRREQTYVVAQYVLRNVRRRAGVGAAALARIEDELEAEMLESYGRTAAGDQYPPAARGFVVGGNDSVANAVASIIQSGHAAPGDVVSLYKQFHAAHTNRAGDAASIPPVHILRNDRVMLPIIEQVFGHLWHSTQFNERTDLMDKYIWLIAYGTLCTGDGTRADEEDGTTISQLVDQLKEIRTGLPISPPQTLLNKVVRKVLEWISVPILARIVLLWVRGVISYSDFSFYQLYYRTSEAPVPLLLLEEIAYRHPLQKPQVFAAYCESFESKVPGFPAEKQIKLQKAVINRMAVLVQLDYSAPVLRYFDNNSEYMDESIVVYFIQRTLQQFEPPYPSEFAKPMTKLIVRAWNGVKVAAEKEKAHVRVFLAAMAGTDGVARRLLQSLPEPVSPVAE</sequence>
<protein>
    <recommendedName>
        <fullName evidence="9">TH1 protein</fullName>
    </recommendedName>
</protein>
<dbReference type="InterPro" id="IPR006942">
    <property type="entry name" value="TH1"/>
</dbReference>
<dbReference type="RefSeq" id="XP_040744066.1">
    <property type="nucleotide sequence ID" value="XM_040885465.1"/>
</dbReference>
<reference evidence="7 8" key="1">
    <citation type="submission" date="2016-07" db="EMBL/GenBank/DDBJ databases">
        <title>Pervasive Adenine N6-methylation of Active Genes in Fungi.</title>
        <authorList>
            <consortium name="DOE Joint Genome Institute"/>
            <person name="Mondo S.J."/>
            <person name="Dannebaum R.O."/>
            <person name="Kuo R.C."/>
            <person name="Labutti K."/>
            <person name="Haridas S."/>
            <person name="Kuo A."/>
            <person name="Salamov A."/>
            <person name="Ahrendt S.R."/>
            <person name="Lipzen A."/>
            <person name="Sullivan W."/>
            <person name="Andreopoulos W.B."/>
            <person name="Clum A."/>
            <person name="Lindquist E."/>
            <person name="Daum C."/>
            <person name="Ramamoorthy G.K."/>
            <person name="Gryganskyi A."/>
            <person name="Culley D."/>
            <person name="Magnuson J.K."/>
            <person name="James T.Y."/>
            <person name="O'Malley M.A."/>
            <person name="Stajich J.E."/>
            <person name="Spatafora J.W."/>
            <person name="Visel A."/>
            <person name="Grigoriev I.V."/>
        </authorList>
    </citation>
    <scope>NUCLEOTIDE SEQUENCE [LARGE SCALE GENOMIC DNA]</scope>
    <source>
        <strain evidence="7 8">ATCC 12442</strain>
    </source>
</reference>
<dbReference type="GeneID" id="63802113"/>
<evidence type="ECO:0000256" key="2">
    <source>
        <dbReference type="ARBA" id="ARBA00005726"/>
    </source>
</evidence>
<dbReference type="OrthoDB" id="511287at2759"/>
<keyword evidence="8" id="KW-1185">Reference proteome</keyword>
<comment type="subcellular location">
    <subcellularLocation>
        <location evidence="1">Nucleus</location>
    </subcellularLocation>
</comment>
<organism evidence="7 8">
    <name type="scientific">Linderina pennispora</name>
    <dbReference type="NCBI Taxonomy" id="61395"/>
    <lineage>
        <taxon>Eukaryota</taxon>
        <taxon>Fungi</taxon>
        <taxon>Fungi incertae sedis</taxon>
        <taxon>Zoopagomycota</taxon>
        <taxon>Kickxellomycotina</taxon>
        <taxon>Kickxellomycetes</taxon>
        <taxon>Kickxellales</taxon>
        <taxon>Kickxellaceae</taxon>
        <taxon>Linderina</taxon>
    </lineage>
</organism>
<keyword evidence="5" id="KW-0804">Transcription</keyword>
<comment type="similarity">
    <text evidence="2">Belongs to the NELF-D family.</text>
</comment>
<gene>
    <name evidence="7" type="ORF">DL89DRAFT_256701</name>
</gene>
<evidence type="ECO:0000256" key="4">
    <source>
        <dbReference type="ARBA" id="ARBA00023015"/>
    </source>
</evidence>
<keyword evidence="4" id="KW-0805">Transcription regulation</keyword>
<accession>A0A1Y1WAB5</accession>
<name>A0A1Y1WAB5_9FUNG</name>
<keyword evidence="6" id="KW-0539">Nucleus</keyword>